<evidence type="ECO:0000313" key="3">
    <source>
        <dbReference type="Proteomes" id="UP000314985"/>
    </source>
</evidence>
<dbReference type="Proteomes" id="UP000314985">
    <property type="component" value="Chromosome 10"/>
</dbReference>
<evidence type="ECO:0000313" key="2">
    <source>
        <dbReference type="Ensembl" id="ENSSSCP00070016803.1"/>
    </source>
</evidence>
<name>A0A4X1TNQ7_PIG</name>
<reference evidence="2 3" key="1">
    <citation type="submission" date="2017-08" db="EMBL/GenBank/DDBJ databases">
        <title>USMARCv1.0.</title>
        <authorList>
            <person name="Hannum G.I."/>
            <person name="Koren S."/>
            <person name="Schroeder S.G."/>
            <person name="Chin S.C."/>
            <person name="Nonneman D.J."/>
            <person name="Becker S.A."/>
            <person name="Rosen B.D."/>
            <person name="Bickhart D.M."/>
            <person name="Putnam N.H."/>
            <person name="Green R.E."/>
            <person name="Tuggle C.K."/>
            <person name="Liu H."/>
            <person name="Rohrer G.A."/>
            <person name="Warr A."/>
            <person name="Hall R."/>
            <person name="Kim K."/>
            <person name="Hume D.A."/>
            <person name="Talbot R."/>
            <person name="Chow W."/>
            <person name="Howe K."/>
            <person name="Schwartz A.S."/>
            <person name="Watson M."/>
            <person name="Archibald A.L."/>
            <person name="Phillippy A.M."/>
            <person name="Smith T.P.L."/>
        </authorList>
    </citation>
    <scope>NUCLEOTIDE SEQUENCE [LARGE SCALE GENOMIC DNA]</scope>
</reference>
<reference evidence="2" key="2">
    <citation type="submission" date="2025-08" db="UniProtKB">
        <authorList>
            <consortium name="Ensembl"/>
        </authorList>
    </citation>
    <scope>IDENTIFICATION</scope>
</reference>
<dbReference type="AlphaFoldDB" id="A0A4X1TNQ7"/>
<sequence>KDPFDSPPFFSPRTAAAGGKGPGLGVYTQTECGPRSAWRRRRPWVLPTFAAAGMVGGRGARRSQRWEAVEASWPAHGQENMH</sequence>
<feature type="compositionally biased region" description="Pro residues" evidence="1">
    <location>
        <begin position="1"/>
        <end position="10"/>
    </location>
</feature>
<feature type="region of interest" description="Disordered" evidence="1">
    <location>
        <begin position="1"/>
        <end position="28"/>
    </location>
</feature>
<evidence type="ECO:0000256" key="1">
    <source>
        <dbReference type="SAM" id="MobiDB-lite"/>
    </source>
</evidence>
<dbReference type="Ensembl" id="ENSSSCT00070020209.1">
    <property type="protein sequence ID" value="ENSSSCP00070016803.1"/>
    <property type="gene ID" value="ENSSSCG00070010374.1"/>
</dbReference>
<protein>
    <submittedName>
        <fullName evidence="2">Uncharacterized protein</fullName>
    </submittedName>
</protein>
<organism evidence="2 3">
    <name type="scientific">Sus scrofa</name>
    <name type="common">Pig</name>
    <dbReference type="NCBI Taxonomy" id="9823"/>
    <lineage>
        <taxon>Eukaryota</taxon>
        <taxon>Metazoa</taxon>
        <taxon>Chordata</taxon>
        <taxon>Craniata</taxon>
        <taxon>Vertebrata</taxon>
        <taxon>Euteleostomi</taxon>
        <taxon>Mammalia</taxon>
        <taxon>Eutheria</taxon>
        <taxon>Laurasiatheria</taxon>
        <taxon>Artiodactyla</taxon>
        <taxon>Suina</taxon>
        <taxon>Suidae</taxon>
        <taxon>Sus</taxon>
    </lineage>
</organism>
<proteinExistence type="predicted"/>
<accession>A0A4X1TNQ7</accession>